<proteinExistence type="predicted"/>
<feature type="region of interest" description="Disordered" evidence="1">
    <location>
        <begin position="254"/>
        <end position="279"/>
    </location>
</feature>
<evidence type="ECO:0000313" key="2">
    <source>
        <dbReference type="EMBL" id="CVK32116.1"/>
    </source>
</evidence>
<reference evidence="2 3" key="1">
    <citation type="submission" date="2016-01" db="EMBL/GenBank/DDBJ databases">
        <authorList>
            <person name="Manzoor S."/>
        </authorList>
    </citation>
    <scope>NUCLEOTIDE SEQUENCE [LARGE SCALE GENOMIC DNA]</scope>
    <source>
        <strain evidence="2">Methanoculleus sp MAB1</strain>
    </source>
</reference>
<feature type="compositionally biased region" description="Polar residues" evidence="1">
    <location>
        <begin position="264"/>
        <end position="279"/>
    </location>
</feature>
<dbReference type="OrthoDB" id="114893at2157"/>
<accession>A0A0X3BIX1</accession>
<name>A0A0X3BIX1_9EURY</name>
<dbReference type="Proteomes" id="UP000069850">
    <property type="component" value="Chromosome 1"/>
</dbReference>
<dbReference type="RefSeq" id="WP_157203626.1">
    <property type="nucleotide sequence ID" value="NZ_LT158599.1"/>
</dbReference>
<dbReference type="AlphaFoldDB" id="A0A0X3BIX1"/>
<dbReference type="GeneID" id="27136891"/>
<dbReference type="KEGG" id="mema:MMAB1_0902"/>
<dbReference type="EMBL" id="LT158599">
    <property type="protein sequence ID" value="CVK32116.1"/>
    <property type="molecule type" value="Genomic_DNA"/>
</dbReference>
<evidence type="ECO:0000256" key="1">
    <source>
        <dbReference type="SAM" id="MobiDB-lite"/>
    </source>
</evidence>
<evidence type="ECO:0008006" key="4">
    <source>
        <dbReference type="Google" id="ProtNLM"/>
    </source>
</evidence>
<evidence type="ECO:0000313" key="3">
    <source>
        <dbReference type="Proteomes" id="UP000069850"/>
    </source>
</evidence>
<organism evidence="2 3">
    <name type="scientific">Methanoculleus bourgensis</name>
    <dbReference type="NCBI Taxonomy" id="83986"/>
    <lineage>
        <taxon>Archaea</taxon>
        <taxon>Methanobacteriati</taxon>
        <taxon>Methanobacteriota</taxon>
        <taxon>Stenosarchaea group</taxon>
        <taxon>Methanomicrobia</taxon>
        <taxon>Methanomicrobiales</taxon>
        <taxon>Methanomicrobiaceae</taxon>
        <taxon>Methanoculleus</taxon>
    </lineage>
</organism>
<sequence length="307" mass="33759">MRRLEKLIIPFMVLMLAAAVLAAPVLAEPGTTDLRIVKYANDKTTILNETTVDYHWLEKNLPVQGDGVTRYYHQGPVFEGEWEKVHPDKPYDGWNPGEDVPMSFLYKADFGAVKGTDLRDICNYIGGAREGDEIKTFSKDGFTKTFPYSIIYEPDPRQGPAVLCWYSGAGSGPDTEKGKEQGQGYPDTGYVAGMRLIFFADTSTNPWGWHIFGNNDMKECWDKEYWCYGGSYPSTAGTSPKLVNEVRIYSQEDPGSAVAAPAETKTSAAGVSPAQGTTEQSLAPGGIAAPLALLGVVLWSLRYKKQE</sequence>
<protein>
    <recommendedName>
        <fullName evidence="4">Argininosuccinate synthase</fullName>
    </recommendedName>
</protein>
<gene>
    <name evidence="2" type="ORF">MMAB1_0902</name>
</gene>